<keyword evidence="2" id="KW-0472">Membrane</keyword>
<evidence type="ECO:0000256" key="2">
    <source>
        <dbReference type="SAM" id="Phobius"/>
    </source>
</evidence>
<feature type="transmembrane region" description="Helical" evidence="2">
    <location>
        <begin position="133"/>
        <end position="157"/>
    </location>
</feature>
<dbReference type="RefSeq" id="WP_209948895.1">
    <property type="nucleotide sequence ID" value="NZ_JAGGJU010000016.1"/>
</dbReference>
<evidence type="ECO:0000313" key="3">
    <source>
        <dbReference type="EMBL" id="MBP1853253.1"/>
    </source>
</evidence>
<feature type="region of interest" description="Disordered" evidence="1">
    <location>
        <begin position="1"/>
        <end position="52"/>
    </location>
</feature>
<evidence type="ECO:0000256" key="1">
    <source>
        <dbReference type="SAM" id="MobiDB-lite"/>
    </source>
</evidence>
<proteinExistence type="predicted"/>
<dbReference type="Proteomes" id="UP000759443">
    <property type="component" value="Unassembled WGS sequence"/>
</dbReference>
<feature type="compositionally biased region" description="Low complexity" evidence="1">
    <location>
        <begin position="1"/>
        <end position="27"/>
    </location>
</feature>
<keyword evidence="4" id="KW-1185">Reference proteome</keyword>
<gene>
    <name evidence="3" type="ORF">J2Z17_004714</name>
</gene>
<sequence>MAKVAKSARPSAAPNPAAAKSAAAKPATRPKAKRTAAAKAAAGPSGAPAPASSAFGRLKARLWKARSPEQKRRDVRQALLDCAIFGLQTVLGVGIAIGAKLMAGEGQGLVTAWSSADIGTWLHLATWLGAGSWWSVLSLVGAGITALGLLCVIPALLRLLIVATAGFEAAFVAVVLIALAAGTFFYYRFENPFGL</sequence>
<organism evidence="3 4">
    <name type="scientific">Rhizobium halophytocola</name>
    <dbReference type="NCBI Taxonomy" id="735519"/>
    <lineage>
        <taxon>Bacteria</taxon>
        <taxon>Pseudomonadati</taxon>
        <taxon>Pseudomonadota</taxon>
        <taxon>Alphaproteobacteria</taxon>
        <taxon>Hyphomicrobiales</taxon>
        <taxon>Rhizobiaceae</taxon>
        <taxon>Rhizobium/Agrobacterium group</taxon>
        <taxon>Rhizobium</taxon>
    </lineage>
</organism>
<keyword evidence="2" id="KW-1133">Transmembrane helix</keyword>
<feature type="transmembrane region" description="Helical" evidence="2">
    <location>
        <begin position="169"/>
        <end position="189"/>
    </location>
</feature>
<protein>
    <submittedName>
        <fullName evidence="3">Uncharacterized protein</fullName>
    </submittedName>
</protein>
<accession>A0ABS4E5R9</accession>
<reference evidence="3 4" key="1">
    <citation type="submission" date="2021-03" db="EMBL/GenBank/DDBJ databases">
        <title>Genomic Encyclopedia of Type Strains, Phase IV (KMG-IV): sequencing the most valuable type-strain genomes for metagenomic binning, comparative biology and taxonomic classification.</title>
        <authorList>
            <person name="Goeker M."/>
        </authorList>
    </citation>
    <scope>NUCLEOTIDE SEQUENCE [LARGE SCALE GENOMIC DNA]</scope>
    <source>
        <strain evidence="3 4">DSM 21600</strain>
    </source>
</reference>
<feature type="transmembrane region" description="Helical" evidence="2">
    <location>
        <begin position="78"/>
        <end position="99"/>
    </location>
</feature>
<name>A0ABS4E5R9_9HYPH</name>
<dbReference type="EMBL" id="JAGGJU010000016">
    <property type="protein sequence ID" value="MBP1853253.1"/>
    <property type="molecule type" value="Genomic_DNA"/>
</dbReference>
<keyword evidence="2" id="KW-0812">Transmembrane</keyword>
<evidence type="ECO:0000313" key="4">
    <source>
        <dbReference type="Proteomes" id="UP000759443"/>
    </source>
</evidence>
<feature type="compositionally biased region" description="Low complexity" evidence="1">
    <location>
        <begin position="37"/>
        <end position="52"/>
    </location>
</feature>
<comment type="caution">
    <text evidence="3">The sequence shown here is derived from an EMBL/GenBank/DDBJ whole genome shotgun (WGS) entry which is preliminary data.</text>
</comment>